<gene>
    <name evidence="2" type="ORF">D477_018409</name>
</gene>
<dbReference type="OrthoDB" id="5190099at2"/>
<comment type="caution">
    <text evidence="2">The sequence shown here is derived from an EMBL/GenBank/DDBJ whole genome shotgun (WGS) entry which is preliminary data.</text>
</comment>
<proteinExistence type="predicted"/>
<dbReference type="Pfam" id="PF10002">
    <property type="entry name" value="DUF2243"/>
    <property type="match status" value="1"/>
</dbReference>
<feature type="transmembrane region" description="Helical" evidence="1">
    <location>
        <begin position="61"/>
        <end position="78"/>
    </location>
</feature>
<dbReference type="EMBL" id="ANPE02000233">
    <property type="protein sequence ID" value="EMY32783.1"/>
    <property type="molecule type" value="Genomic_DNA"/>
</dbReference>
<feature type="transmembrane region" description="Helical" evidence="1">
    <location>
        <begin position="90"/>
        <end position="110"/>
    </location>
</feature>
<name>N1V3J5_9MICC</name>
<keyword evidence="1" id="KW-0812">Transmembrane</keyword>
<keyword evidence="1" id="KW-1133">Transmembrane helix</keyword>
<evidence type="ECO:0000313" key="3">
    <source>
        <dbReference type="Proteomes" id="UP000010729"/>
    </source>
</evidence>
<reference evidence="2 3" key="1">
    <citation type="journal article" date="2013" name="Genome Announc.">
        <title>Draft Genome Sequence of Arthrobacter crystallopoietes Strain BAB-32, Revealing Genes for Bioremediation.</title>
        <authorList>
            <person name="Joshi M.N."/>
            <person name="Pandit A.S."/>
            <person name="Sharma A."/>
            <person name="Pandya R.V."/>
            <person name="Desai S.M."/>
            <person name="Saxena A.K."/>
            <person name="Bagatharia S.B."/>
        </authorList>
    </citation>
    <scope>NUCLEOTIDE SEQUENCE [LARGE SCALE GENOMIC DNA]</scope>
    <source>
        <strain evidence="2 3">BAB-32</strain>
    </source>
</reference>
<protein>
    <recommendedName>
        <fullName evidence="4">DUF2243 domain-containing protein</fullName>
    </recommendedName>
</protein>
<feature type="transmembrane region" description="Helical" evidence="1">
    <location>
        <begin position="130"/>
        <end position="151"/>
    </location>
</feature>
<keyword evidence="3" id="KW-1185">Reference proteome</keyword>
<organism evidence="2 3">
    <name type="scientific">Arthrobacter crystallopoietes BAB-32</name>
    <dbReference type="NCBI Taxonomy" id="1246476"/>
    <lineage>
        <taxon>Bacteria</taxon>
        <taxon>Bacillati</taxon>
        <taxon>Actinomycetota</taxon>
        <taxon>Actinomycetes</taxon>
        <taxon>Micrococcales</taxon>
        <taxon>Micrococcaceae</taxon>
        <taxon>Crystallibacter</taxon>
    </lineage>
</organism>
<feature type="transmembrane region" description="Helical" evidence="1">
    <location>
        <begin position="20"/>
        <end position="41"/>
    </location>
</feature>
<dbReference type="InterPro" id="IPR018719">
    <property type="entry name" value="DUF2243_membrane"/>
</dbReference>
<accession>N1V3J5</accession>
<evidence type="ECO:0000256" key="1">
    <source>
        <dbReference type="SAM" id="Phobius"/>
    </source>
</evidence>
<evidence type="ECO:0008006" key="4">
    <source>
        <dbReference type="Google" id="ProtNLM"/>
    </source>
</evidence>
<dbReference type="AlphaFoldDB" id="N1V3J5"/>
<dbReference type="Proteomes" id="UP000010729">
    <property type="component" value="Unassembled WGS sequence"/>
</dbReference>
<keyword evidence="1" id="KW-0472">Membrane</keyword>
<evidence type="ECO:0000313" key="2">
    <source>
        <dbReference type="EMBL" id="EMY32783.1"/>
    </source>
</evidence>
<sequence length="157" mass="17062">MQQPKVPARKALRGNRSFPASILIGIGIMAAVDEIVFHQLLGWHHFYDGASGDVGLFSDGLLHTAELIVLVAGFFLLADARRRDSFSRPAAWAGFLLGAGGFQLFDGLIDHKVLRLHQIRYGVDLLPYDLAWNVFGLLLLVSGAVLAVAAARADRRG</sequence>
<dbReference type="RefSeq" id="WP_005272888.1">
    <property type="nucleotide sequence ID" value="NZ_ANPE02000233.1"/>
</dbReference>